<keyword evidence="2" id="KW-1185">Reference proteome</keyword>
<gene>
    <name evidence="1" type="ORF">RAS_07380</name>
</gene>
<reference evidence="1 2" key="1">
    <citation type="submission" date="2019-04" db="EMBL/GenBank/DDBJ databases">
        <title>Draft genome sequence of Rickettsia asiatica Maytaro1284.</title>
        <authorList>
            <person name="Thu M."/>
            <person name="Qiu Y."/>
            <person name="Nakao R."/>
        </authorList>
    </citation>
    <scope>NUCLEOTIDE SEQUENCE [LARGE SCALE GENOMIC DNA]</scope>
    <source>
        <strain evidence="1 2">Maytaro1284</strain>
    </source>
</reference>
<dbReference type="AlphaFoldDB" id="A0A510GCE7"/>
<dbReference type="Proteomes" id="UP000321183">
    <property type="component" value="Chromosome"/>
</dbReference>
<evidence type="ECO:0008006" key="3">
    <source>
        <dbReference type="Google" id="ProtNLM"/>
    </source>
</evidence>
<accession>A0A510GCE7</accession>
<dbReference type="EMBL" id="AP019563">
    <property type="protein sequence ID" value="BBJ31629.1"/>
    <property type="molecule type" value="Genomic_DNA"/>
</dbReference>
<organism evidence="1 2">
    <name type="scientific">Rickettsia asiatica</name>
    <dbReference type="NCBI Taxonomy" id="238800"/>
    <lineage>
        <taxon>Bacteria</taxon>
        <taxon>Pseudomonadati</taxon>
        <taxon>Pseudomonadota</taxon>
        <taxon>Alphaproteobacteria</taxon>
        <taxon>Rickettsiales</taxon>
        <taxon>Rickettsiaceae</taxon>
        <taxon>Rickettsieae</taxon>
        <taxon>Rickettsia</taxon>
        <taxon>spotted fever group</taxon>
    </lineage>
</organism>
<dbReference type="KEGG" id="ras:RAS_07380"/>
<sequence>MQKKCYFEFNQDKNIALLKEREISFEQVIALIEQDYVLNIQDHPNQGKYPNQKIYVVEIDGYCYLVSCVINEDKVFLKTIIPSRKATKEYIKAKGKKL</sequence>
<protein>
    <recommendedName>
        <fullName evidence="3">Toxin</fullName>
    </recommendedName>
</protein>
<dbReference type="RefSeq" id="WP_147142503.1">
    <property type="nucleotide sequence ID" value="NZ_AP019563.1"/>
</dbReference>
<evidence type="ECO:0000313" key="1">
    <source>
        <dbReference type="EMBL" id="BBJ31629.1"/>
    </source>
</evidence>
<evidence type="ECO:0000313" key="2">
    <source>
        <dbReference type="Proteomes" id="UP000321183"/>
    </source>
</evidence>
<name>A0A510GCE7_9RICK</name>
<proteinExistence type="predicted"/>